<dbReference type="Proteomes" id="UP000480684">
    <property type="component" value="Unassembled WGS sequence"/>
</dbReference>
<evidence type="ECO:0000256" key="2">
    <source>
        <dbReference type="ARBA" id="ARBA00022692"/>
    </source>
</evidence>
<dbReference type="InterPro" id="IPR003439">
    <property type="entry name" value="ABC_transporter-like_ATP-bd"/>
</dbReference>
<evidence type="ECO:0000313" key="11">
    <source>
        <dbReference type="EMBL" id="NFV78619.1"/>
    </source>
</evidence>
<dbReference type="GO" id="GO:0005524">
    <property type="term" value="F:ATP binding"/>
    <property type="evidence" value="ECO:0007669"/>
    <property type="project" value="UniProtKB-KW"/>
</dbReference>
<feature type="region of interest" description="Disordered" evidence="7">
    <location>
        <begin position="545"/>
        <end position="573"/>
    </location>
</feature>
<evidence type="ECO:0000256" key="3">
    <source>
        <dbReference type="ARBA" id="ARBA00022741"/>
    </source>
</evidence>
<feature type="transmembrane region" description="Helical" evidence="8">
    <location>
        <begin position="55"/>
        <end position="72"/>
    </location>
</feature>
<keyword evidence="12" id="KW-1185">Reference proteome</keyword>
<feature type="domain" description="ABC transporter" evidence="9">
    <location>
        <begin position="332"/>
        <end position="568"/>
    </location>
</feature>
<evidence type="ECO:0000259" key="9">
    <source>
        <dbReference type="PROSITE" id="PS50893"/>
    </source>
</evidence>
<dbReference type="AlphaFoldDB" id="A0A7C9QRT7"/>
<dbReference type="InterPro" id="IPR036640">
    <property type="entry name" value="ABC1_TM_sf"/>
</dbReference>
<dbReference type="Gene3D" id="1.20.1560.10">
    <property type="entry name" value="ABC transporter type 1, transmembrane domain"/>
    <property type="match status" value="1"/>
</dbReference>
<keyword evidence="3" id="KW-0547">Nucleotide-binding</keyword>
<reference evidence="11 12" key="1">
    <citation type="submission" date="2020-02" db="EMBL/GenBank/DDBJ databases">
        <authorList>
            <person name="Dziuba M."/>
            <person name="Kuznetsov B."/>
            <person name="Mardanov A."/>
            <person name="Ravin N."/>
            <person name="Grouzdev D."/>
        </authorList>
    </citation>
    <scope>NUCLEOTIDE SEQUENCE [LARGE SCALE GENOMIC DNA]</scope>
    <source>
        <strain evidence="11 12">SpK</strain>
    </source>
</reference>
<comment type="caution">
    <text evidence="11">The sequence shown here is derived from an EMBL/GenBank/DDBJ whole genome shotgun (WGS) entry which is preliminary data.</text>
</comment>
<evidence type="ECO:0000256" key="8">
    <source>
        <dbReference type="SAM" id="Phobius"/>
    </source>
</evidence>
<dbReference type="EMBL" id="JAAIYP010000004">
    <property type="protein sequence ID" value="NFV78619.1"/>
    <property type="molecule type" value="Genomic_DNA"/>
</dbReference>
<feature type="domain" description="ABC transmembrane type-1" evidence="10">
    <location>
        <begin position="21"/>
        <end position="300"/>
    </location>
</feature>
<feature type="transmembrane region" description="Helical" evidence="8">
    <location>
        <begin position="133"/>
        <end position="150"/>
    </location>
</feature>
<dbReference type="PANTHER" id="PTHR24221">
    <property type="entry name" value="ATP-BINDING CASSETTE SUB-FAMILY B"/>
    <property type="match status" value="1"/>
</dbReference>
<evidence type="ECO:0000259" key="10">
    <source>
        <dbReference type="PROSITE" id="PS50929"/>
    </source>
</evidence>
<dbReference type="PROSITE" id="PS50893">
    <property type="entry name" value="ABC_TRANSPORTER_2"/>
    <property type="match status" value="1"/>
</dbReference>
<dbReference type="GO" id="GO:0016887">
    <property type="term" value="F:ATP hydrolysis activity"/>
    <property type="evidence" value="ECO:0007669"/>
    <property type="project" value="InterPro"/>
</dbReference>
<protein>
    <submittedName>
        <fullName evidence="11">ATP-binding cassette domain-containing protein</fullName>
    </submittedName>
</protein>
<feature type="transmembrane region" description="Helical" evidence="8">
    <location>
        <begin position="241"/>
        <end position="265"/>
    </location>
</feature>
<dbReference type="GO" id="GO:0005886">
    <property type="term" value="C:plasma membrane"/>
    <property type="evidence" value="ECO:0007669"/>
    <property type="project" value="UniProtKB-SubCell"/>
</dbReference>
<dbReference type="GO" id="GO:0140359">
    <property type="term" value="F:ABC-type transporter activity"/>
    <property type="evidence" value="ECO:0007669"/>
    <property type="project" value="InterPro"/>
</dbReference>
<evidence type="ECO:0000256" key="7">
    <source>
        <dbReference type="SAM" id="MobiDB-lite"/>
    </source>
</evidence>
<dbReference type="InterPro" id="IPR027417">
    <property type="entry name" value="P-loop_NTPase"/>
</dbReference>
<accession>A0A7C9QRT7</accession>
<dbReference type="Pfam" id="PF00005">
    <property type="entry name" value="ABC_tran"/>
    <property type="match status" value="1"/>
</dbReference>
<feature type="transmembrane region" description="Helical" evidence="8">
    <location>
        <begin position="20"/>
        <end position="43"/>
    </location>
</feature>
<evidence type="ECO:0000256" key="5">
    <source>
        <dbReference type="ARBA" id="ARBA00022989"/>
    </source>
</evidence>
<dbReference type="InterPro" id="IPR011527">
    <property type="entry name" value="ABC1_TM_dom"/>
</dbReference>
<dbReference type="SUPFAM" id="SSF52540">
    <property type="entry name" value="P-loop containing nucleoside triphosphate hydrolases"/>
    <property type="match status" value="1"/>
</dbReference>
<feature type="compositionally biased region" description="Pro residues" evidence="7">
    <location>
        <begin position="550"/>
        <end position="559"/>
    </location>
</feature>
<dbReference type="SUPFAM" id="SSF90123">
    <property type="entry name" value="ABC transporter transmembrane region"/>
    <property type="match status" value="1"/>
</dbReference>
<keyword evidence="5 8" id="KW-1133">Transmembrane helix</keyword>
<comment type="subcellular location">
    <subcellularLocation>
        <location evidence="1">Cell membrane</location>
        <topology evidence="1">Multi-pass membrane protein</topology>
    </subcellularLocation>
</comment>
<evidence type="ECO:0000256" key="4">
    <source>
        <dbReference type="ARBA" id="ARBA00022840"/>
    </source>
</evidence>
<dbReference type="RefSeq" id="WP_163673718.1">
    <property type="nucleotide sequence ID" value="NZ_JAAIYP010000004.1"/>
</dbReference>
<keyword evidence="6 8" id="KW-0472">Membrane</keyword>
<evidence type="ECO:0000256" key="6">
    <source>
        <dbReference type="ARBA" id="ARBA00023136"/>
    </source>
</evidence>
<dbReference type="InterPro" id="IPR003593">
    <property type="entry name" value="AAA+_ATPase"/>
</dbReference>
<dbReference type="PANTHER" id="PTHR24221:SF248">
    <property type="entry name" value="ABC TRANSPORTER TRANSMEMBRANE REGION"/>
    <property type="match status" value="1"/>
</dbReference>
<keyword evidence="2 8" id="KW-0812">Transmembrane</keyword>
<name>A0A7C9QRT7_9PROT</name>
<organism evidence="11 12">
    <name type="scientific">Magnetospirillum aberrantis SpK</name>
    <dbReference type="NCBI Taxonomy" id="908842"/>
    <lineage>
        <taxon>Bacteria</taxon>
        <taxon>Pseudomonadati</taxon>
        <taxon>Pseudomonadota</taxon>
        <taxon>Alphaproteobacteria</taxon>
        <taxon>Rhodospirillales</taxon>
        <taxon>Rhodospirillaceae</taxon>
        <taxon>Magnetospirillum</taxon>
    </lineage>
</organism>
<feature type="transmembrane region" description="Helical" evidence="8">
    <location>
        <begin position="156"/>
        <end position="174"/>
    </location>
</feature>
<keyword evidence="4 11" id="KW-0067">ATP-binding</keyword>
<dbReference type="Gene3D" id="3.40.50.300">
    <property type="entry name" value="P-loop containing nucleotide triphosphate hydrolases"/>
    <property type="match status" value="1"/>
</dbReference>
<sequence length="573" mass="61790">MQAGIERLKTFRASKGTKGYVGVASVMLNVLALALPLALLQIYDRIIPNSSTGTLLILMAGVASAVILEALLRVARTEIVGWAGVKFEHNAGCEAFGRIMATPADELERIGAGELIERLAGLPTVREVFSEQWALILCDLPFVFLFLGAIAYVAGWLVLAPVVMLAGFVAFAYVSTRSVGKSITDFNTVRDRRQNFNIEVIHGIHAVKSMAMEGQMIQRYARLQESVARANHMVVQGNSKALAVGQAFSQLLTLVVVVGGGWLVVRGHLTVGGLSACTLLAGRALQPVQKAVAMWTRFQTARLMRERLASLMELPGEPRSDKVPSLKLKGAITLRDVSFGHGEDGDDLFQGLSLDIRPGERVAIAGDNGSGKSTLLRLILGVTQPNSGEVLIDGQPVTSYDPEALRSGAIAYVPQYSELFRGTILDNLTMFRPHLRKSALAIAKDLGLDEVVYRLPGGYDTRIGDGSAEALPRGVIQRIAVVRALAPRPGIVLFDEANASMDGPGDEQLRRYLENLDRHCTMILVTLRPSLQKLGDRLLLLKGGRLEPKAPNPAAPTPYPGESSAAPLRRAAE</sequence>
<evidence type="ECO:0000256" key="1">
    <source>
        <dbReference type="ARBA" id="ARBA00004651"/>
    </source>
</evidence>
<dbReference type="PROSITE" id="PS50929">
    <property type="entry name" value="ABC_TM1F"/>
    <property type="match status" value="1"/>
</dbReference>
<dbReference type="SMART" id="SM00382">
    <property type="entry name" value="AAA"/>
    <property type="match status" value="1"/>
</dbReference>
<dbReference type="GO" id="GO:0034040">
    <property type="term" value="F:ATPase-coupled lipid transmembrane transporter activity"/>
    <property type="evidence" value="ECO:0007669"/>
    <property type="project" value="TreeGrafter"/>
</dbReference>
<dbReference type="InterPro" id="IPR039421">
    <property type="entry name" value="Type_1_exporter"/>
</dbReference>
<gene>
    <name evidence="11" type="ORF">G4223_00620</name>
</gene>
<dbReference type="Pfam" id="PF00664">
    <property type="entry name" value="ABC_membrane"/>
    <property type="match status" value="1"/>
</dbReference>
<proteinExistence type="predicted"/>
<evidence type="ECO:0000313" key="12">
    <source>
        <dbReference type="Proteomes" id="UP000480684"/>
    </source>
</evidence>